<accession>A0AAQ1RWB1</accession>
<dbReference type="SUPFAM" id="SSF53474">
    <property type="entry name" value="alpha/beta-Hydrolases"/>
    <property type="match status" value="1"/>
</dbReference>
<sequence length="317" mass="34959">MKKETFSLESYGLPTQLACYLYLPDEGAPKAVVQLSHGMCEYIERYEPLCRFLTDQGYAVGGADHLGHGKTAGEEEALGYFAEKNGHLYLTENLNVVCEQLRARFPGLPYFLVGHSMGSFIARNFLAKYGAKLTAAVISGTSGGNPAARWGMRLAKLQIALGQGQKPGRLLNKLAFAGYNKRFAGRTPYDWLSRDETVVDAYAADPYCTFLFTPSAFLDLFKVLSRVSVPEWAESVPKDLPILLLSGEEDPVGDYGEGPKAVAQRLKDAGVKKVTCKLYPGGRHEMFNETNRQEVYEDLLAFLEGHLPPTDKGGERL</sequence>
<organism evidence="3 4">
    <name type="scientific">Bittarella massiliensis</name>
    <name type="common">ex Durand et al. 2017</name>
    <dbReference type="NCBI Taxonomy" id="1720313"/>
    <lineage>
        <taxon>Bacteria</taxon>
        <taxon>Bacillati</taxon>
        <taxon>Bacillota</taxon>
        <taxon>Clostridia</taxon>
        <taxon>Eubacteriales</taxon>
        <taxon>Oscillospiraceae</taxon>
        <taxon>Bittarella (ex Durand et al. 2017)</taxon>
    </lineage>
</organism>
<dbReference type="EMBL" id="FQVY01000002">
    <property type="protein sequence ID" value="SHG23165.1"/>
    <property type="molecule type" value="Genomic_DNA"/>
</dbReference>
<reference evidence="2 5" key="3">
    <citation type="journal article" date="2019" name="Nat. Med.">
        <title>A library of human gut bacterial isolates paired with longitudinal multiomics data enables mechanistic microbiome research.</title>
        <authorList>
            <person name="Poyet M."/>
            <person name="Groussin M."/>
            <person name="Gibbons S.M."/>
            <person name="Avila-Pacheco J."/>
            <person name="Jiang X."/>
            <person name="Kearney S.M."/>
            <person name="Perrotta A.R."/>
            <person name="Berdy B."/>
            <person name="Zhao S."/>
            <person name="Lieberman T.D."/>
            <person name="Swanson P.K."/>
            <person name="Smith M."/>
            <person name="Roesemann S."/>
            <person name="Alexander J.E."/>
            <person name="Rich S.A."/>
            <person name="Livny J."/>
            <person name="Vlamakis H."/>
            <person name="Clish C."/>
            <person name="Bullock K."/>
            <person name="Deik A."/>
            <person name="Scott J."/>
            <person name="Pierce K.A."/>
            <person name="Xavier R.J."/>
            <person name="Alm E.J."/>
        </authorList>
    </citation>
    <scope>NUCLEOTIDE SEQUENCE [LARGE SCALE GENOMIC DNA]</scope>
    <source>
        <strain evidence="2 5">BIOML-A2</strain>
    </source>
</reference>
<dbReference type="InterPro" id="IPR022742">
    <property type="entry name" value="Hydrolase_4"/>
</dbReference>
<dbReference type="AlphaFoldDB" id="A0AAQ1RWB1"/>
<evidence type="ECO:0000313" key="4">
    <source>
        <dbReference type="Proteomes" id="UP000184089"/>
    </source>
</evidence>
<dbReference type="InterPro" id="IPR051044">
    <property type="entry name" value="MAG_DAG_Lipase"/>
</dbReference>
<dbReference type="PANTHER" id="PTHR11614">
    <property type="entry name" value="PHOSPHOLIPASE-RELATED"/>
    <property type="match status" value="1"/>
</dbReference>
<dbReference type="GO" id="GO:0016787">
    <property type="term" value="F:hydrolase activity"/>
    <property type="evidence" value="ECO:0007669"/>
    <property type="project" value="UniProtKB-KW"/>
</dbReference>
<gene>
    <name evidence="2" type="ORF">GT747_00735</name>
    <name evidence="3" type="ORF">SAMN05444424_1975</name>
</gene>
<dbReference type="Pfam" id="PF12146">
    <property type="entry name" value="Hydrolase_4"/>
    <property type="match status" value="1"/>
</dbReference>
<reference evidence="3" key="2">
    <citation type="submission" date="2016-11" db="EMBL/GenBank/DDBJ databases">
        <authorList>
            <person name="Varghese N."/>
            <person name="Submissions S."/>
        </authorList>
    </citation>
    <scope>NUCLEOTIDE SEQUENCE</scope>
    <source>
        <strain evidence="3">DSM 4029</strain>
    </source>
</reference>
<evidence type="ECO:0000259" key="1">
    <source>
        <dbReference type="Pfam" id="PF12146"/>
    </source>
</evidence>
<dbReference type="Proteomes" id="UP000474718">
    <property type="component" value="Unassembled WGS sequence"/>
</dbReference>
<dbReference type="RefSeq" id="WP_021659995.1">
    <property type="nucleotide sequence ID" value="NZ_FQVY01000002.1"/>
</dbReference>
<name>A0AAQ1RWB1_9FIRM</name>
<evidence type="ECO:0000313" key="5">
    <source>
        <dbReference type="Proteomes" id="UP000474718"/>
    </source>
</evidence>
<protein>
    <submittedName>
        <fullName evidence="2">Alpha/beta fold hydrolase</fullName>
    </submittedName>
    <submittedName>
        <fullName evidence="3">Lysophospholipase, alpha-beta hydrolase superfamily</fullName>
    </submittedName>
</protein>
<feature type="domain" description="Serine aminopeptidase S33" evidence="1">
    <location>
        <begin position="28"/>
        <end position="291"/>
    </location>
</feature>
<reference evidence="4" key="1">
    <citation type="submission" date="2016-11" db="EMBL/GenBank/DDBJ databases">
        <authorList>
            <person name="Jaros S."/>
            <person name="Januszkiewicz K."/>
            <person name="Wedrychowicz H."/>
        </authorList>
    </citation>
    <scope>NUCLEOTIDE SEQUENCE [LARGE SCALE GENOMIC DNA]</scope>
    <source>
        <strain evidence="4">DSM 4029</strain>
    </source>
</reference>
<comment type="caution">
    <text evidence="3">The sequence shown here is derived from an EMBL/GenBank/DDBJ whole genome shotgun (WGS) entry which is preliminary data.</text>
</comment>
<dbReference type="InterPro" id="IPR029058">
    <property type="entry name" value="AB_hydrolase_fold"/>
</dbReference>
<evidence type="ECO:0000313" key="2">
    <source>
        <dbReference type="EMBL" id="MZL68302.1"/>
    </source>
</evidence>
<proteinExistence type="predicted"/>
<dbReference type="EMBL" id="WWVX01000001">
    <property type="protein sequence ID" value="MZL68302.1"/>
    <property type="molecule type" value="Genomic_DNA"/>
</dbReference>
<dbReference type="Gene3D" id="3.40.50.1820">
    <property type="entry name" value="alpha/beta hydrolase"/>
    <property type="match status" value="1"/>
</dbReference>
<keyword evidence="5" id="KW-1185">Reference proteome</keyword>
<dbReference type="Proteomes" id="UP000184089">
    <property type="component" value="Unassembled WGS sequence"/>
</dbReference>
<keyword evidence="3" id="KW-0378">Hydrolase</keyword>
<evidence type="ECO:0000313" key="3">
    <source>
        <dbReference type="EMBL" id="SHG23165.1"/>
    </source>
</evidence>